<dbReference type="PANTHER" id="PTHR30506:SF3">
    <property type="entry name" value="UPF0126 INNER MEMBRANE PROTEIN YADS-RELATED"/>
    <property type="match status" value="1"/>
</dbReference>
<gene>
    <name evidence="8" type="ORF">APQ99_01437</name>
</gene>
<feature type="transmembrane region" description="Helical" evidence="6">
    <location>
        <begin position="95"/>
        <end position="114"/>
    </location>
</feature>
<keyword evidence="2" id="KW-1003">Cell membrane</keyword>
<name>A0A663AA68_HALS9</name>
<dbReference type="GO" id="GO:0005886">
    <property type="term" value="C:plasma membrane"/>
    <property type="evidence" value="ECO:0007669"/>
    <property type="project" value="UniProtKB-SubCell"/>
</dbReference>
<feature type="transmembrane region" description="Helical" evidence="6">
    <location>
        <begin position="66"/>
        <end position="83"/>
    </location>
</feature>
<reference evidence="8 9" key="1">
    <citation type="submission" date="2019-07" db="EMBL/GenBank/DDBJ databases">
        <title>Genomic Encyclopedia of Archaeal and Bacterial Type Strains, Phase II (KMG-II): from individual species to whole genera.</title>
        <authorList>
            <person name="Goeker M."/>
        </authorList>
    </citation>
    <scope>NUCLEOTIDE SEQUENCE [LARGE SCALE GENOMIC DNA]</scope>
    <source>
        <strain evidence="8 9">DSM 3754</strain>
    </source>
</reference>
<evidence type="ECO:0000256" key="5">
    <source>
        <dbReference type="ARBA" id="ARBA00023136"/>
    </source>
</evidence>
<dbReference type="Pfam" id="PF03458">
    <property type="entry name" value="Gly_transporter"/>
    <property type="match status" value="2"/>
</dbReference>
<keyword evidence="4 6" id="KW-1133">Transmembrane helix</keyword>
<feature type="transmembrane region" description="Helical" evidence="6">
    <location>
        <begin position="120"/>
        <end position="140"/>
    </location>
</feature>
<dbReference type="AlphaFoldDB" id="A0A663AA68"/>
<evidence type="ECO:0000256" key="2">
    <source>
        <dbReference type="ARBA" id="ARBA00022475"/>
    </source>
</evidence>
<comment type="subcellular location">
    <subcellularLocation>
        <location evidence="1">Cell membrane</location>
        <topology evidence="1">Multi-pass membrane protein</topology>
    </subcellularLocation>
</comment>
<dbReference type="EMBL" id="VRYN01000002">
    <property type="protein sequence ID" value="TYO76796.1"/>
    <property type="molecule type" value="Genomic_DNA"/>
</dbReference>
<dbReference type="Proteomes" id="UP000323075">
    <property type="component" value="Unassembled WGS sequence"/>
</dbReference>
<feature type="transmembrane region" description="Helical" evidence="6">
    <location>
        <begin position="6"/>
        <end position="22"/>
    </location>
</feature>
<evidence type="ECO:0000256" key="4">
    <source>
        <dbReference type="ARBA" id="ARBA00022989"/>
    </source>
</evidence>
<accession>A0A663AA68</accession>
<protein>
    <submittedName>
        <fullName evidence="8">Putative membrane protein YeiH</fullName>
    </submittedName>
</protein>
<feature type="domain" description="Glycine transporter" evidence="7">
    <location>
        <begin position="7"/>
        <end position="80"/>
    </location>
</feature>
<feature type="transmembrane region" description="Helical" evidence="6">
    <location>
        <begin position="29"/>
        <end position="46"/>
    </location>
</feature>
<evidence type="ECO:0000256" key="6">
    <source>
        <dbReference type="SAM" id="Phobius"/>
    </source>
</evidence>
<evidence type="ECO:0000256" key="1">
    <source>
        <dbReference type="ARBA" id="ARBA00004651"/>
    </source>
</evidence>
<evidence type="ECO:0000259" key="7">
    <source>
        <dbReference type="Pfam" id="PF03458"/>
    </source>
</evidence>
<sequence>MVTAFGVMNAVGLVAFATVGSLKAIDADFDVLGVAVLGVLTALGGGATRDVLVGSVPAMLQSTTDVGFALAGVVVAVVVARRVGTEVLAHPVVDVPDAVGLAAFAASGALVGVGADVSPFGVVVLGTTTGVGGGLVSDVLLQRVPFVLTEDLYATCAIAGSTVLWVATASGLGATIAAAAGAGVTLAVRLLAIRFEWALPTVRLNAPA</sequence>
<evidence type="ECO:0000313" key="8">
    <source>
        <dbReference type="EMBL" id="TYO76796.1"/>
    </source>
</evidence>
<evidence type="ECO:0000256" key="3">
    <source>
        <dbReference type="ARBA" id="ARBA00022692"/>
    </source>
</evidence>
<dbReference type="PANTHER" id="PTHR30506">
    <property type="entry name" value="INNER MEMBRANE PROTEIN"/>
    <property type="match status" value="1"/>
</dbReference>
<proteinExistence type="predicted"/>
<keyword evidence="3 6" id="KW-0812">Transmembrane</keyword>
<comment type="caution">
    <text evidence="8">The sequence shown here is derived from an EMBL/GenBank/DDBJ whole genome shotgun (WGS) entry which is preliminary data.</text>
</comment>
<feature type="domain" description="Glycine transporter" evidence="7">
    <location>
        <begin position="96"/>
        <end position="167"/>
    </location>
</feature>
<keyword evidence="5 6" id="KW-0472">Membrane</keyword>
<organism evidence="8 9">
    <name type="scientific">Halobacterium salinarum (strain ATCC 33171 / DSM 3754 / JCM 8978 / NBRC 102687 / NCIMB 764 / 91-R6)</name>
    <dbReference type="NCBI Taxonomy" id="2597657"/>
    <lineage>
        <taxon>Archaea</taxon>
        <taxon>Methanobacteriati</taxon>
        <taxon>Methanobacteriota</taxon>
        <taxon>Stenosarchaea group</taxon>
        <taxon>Halobacteria</taxon>
        <taxon>Halobacteriales</taxon>
        <taxon>Halobacteriaceae</taxon>
        <taxon>Halobacterium</taxon>
    </lineage>
</organism>
<evidence type="ECO:0000313" key="9">
    <source>
        <dbReference type="Proteomes" id="UP000323075"/>
    </source>
</evidence>
<dbReference type="InterPro" id="IPR005115">
    <property type="entry name" value="Gly_transporter"/>
</dbReference>